<proteinExistence type="predicted"/>
<evidence type="ECO:0000256" key="1">
    <source>
        <dbReference type="SAM" id="MobiDB-lite"/>
    </source>
</evidence>
<dbReference type="AlphaFoldDB" id="A0A8R7R5U8"/>
<evidence type="ECO:0000313" key="3">
    <source>
        <dbReference type="Proteomes" id="UP000015106"/>
    </source>
</evidence>
<sequence length="145" mass="15456">MVPSAATSTSRIHSSNSWGSSFSPMEVRTWRRSATETVPDASLSRTRKASRSGRSNGSGRRWARMSSRNRLKSKGAVSFSWAVMSRSCACVGFPPRERMRTPSSEGAMRPSPSVSKREKASRIDATCSSLSSLPAIAAGGVGSGI</sequence>
<reference evidence="2" key="2">
    <citation type="submission" date="2018-03" db="EMBL/GenBank/DDBJ databases">
        <title>The Triticum urartu genome reveals the dynamic nature of wheat genome evolution.</title>
        <authorList>
            <person name="Ling H."/>
            <person name="Ma B."/>
            <person name="Shi X."/>
            <person name="Liu H."/>
            <person name="Dong L."/>
            <person name="Sun H."/>
            <person name="Cao Y."/>
            <person name="Gao Q."/>
            <person name="Zheng S."/>
            <person name="Li Y."/>
            <person name="Yu Y."/>
            <person name="Du H."/>
            <person name="Qi M."/>
            <person name="Li Y."/>
            <person name="Yu H."/>
            <person name="Cui Y."/>
            <person name="Wang N."/>
            <person name="Chen C."/>
            <person name="Wu H."/>
            <person name="Zhao Y."/>
            <person name="Zhang J."/>
            <person name="Li Y."/>
            <person name="Zhou W."/>
            <person name="Zhang B."/>
            <person name="Hu W."/>
            <person name="Eijk M."/>
            <person name="Tang J."/>
            <person name="Witsenboer H."/>
            <person name="Zhao S."/>
            <person name="Li Z."/>
            <person name="Zhang A."/>
            <person name="Wang D."/>
            <person name="Liang C."/>
        </authorList>
    </citation>
    <scope>NUCLEOTIDE SEQUENCE [LARGE SCALE GENOMIC DNA]</scope>
    <source>
        <strain evidence="2">cv. G1812</strain>
    </source>
</reference>
<feature type="region of interest" description="Disordered" evidence="1">
    <location>
        <begin position="93"/>
        <end position="122"/>
    </location>
</feature>
<organism evidence="2 3">
    <name type="scientific">Triticum urartu</name>
    <name type="common">Red wild einkorn</name>
    <name type="synonym">Crithodium urartu</name>
    <dbReference type="NCBI Taxonomy" id="4572"/>
    <lineage>
        <taxon>Eukaryota</taxon>
        <taxon>Viridiplantae</taxon>
        <taxon>Streptophyta</taxon>
        <taxon>Embryophyta</taxon>
        <taxon>Tracheophyta</taxon>
        <taxon>Spermatophyta</taxon>
        <taxon>Magnoliopsida</taxon>
        <taxon>Liliopsida</taxon>
        <taxon>Poales</taxon>
        <taxon>Poaceae</taxon>
        <taxon>BOP clade</taxon>
        <taxon>Pooideae</taxon>
        <taxon>Triticodae</taxon>
        <taxon>Triticeae</taxon>
        <taxon>Triticinae</taxon>
        <taxon>Triticum</taxon>
    </lineage>
</organism>
<reference evidence="2" key="3">
    <citation type="submission" date="2022-06" db="UniProtKB">
        <authorList>
            <consortium name="EnsemblPlants"/>
        </authorList>
    </citation>
    <scope>IDENTIFICATION</scope>
</reference>
<feature type="region of interest" description="Disordered" evidence="1">
    <location>
        <begin position="1"/>
        <end position="71"/>
    </location>
</feature>
<feature type="compositionally biased region" description="Basic residues" evidence="1">
    <location>
        <begin position="61"/>
        <end position="71"/>
    </location>
</feature>
<keyword evidence="3" id="KW-1185">Reference proteome</keyword>
<dbReference type="EnsemblPlants" id="TuG1812G0700003464.01.T01">
    <property type="protein sequence ID" value="TuG1812G0700003464.01.T01.cds317629"/>
    <property type="gene ID" value="TuG1812G0700003464.01"/>
</dbReference>
<evidence type="ECO:0000313" key="2">
    <source>
        <dbReference type="EnsemblPlants" id="TuG1812G0700003464.01.T01.cds317629"/>
    </source>
</evidence>
<name>A0A8R7R5U8_TRIUA</name>
<protein>
    <submittedName>
        <fullName evidence="2">Uncharacterized protein</fullName>
    </submittedName>
</protein>
<gene>
    <name evidence="2" type="primary">LOC125517957</name>
</gene>
<feature type="compositionally biased region" description="Polar residues" evidence="1">
    <location>
        <begin position="1"/>
        <end position="23"/>
    </location>
</feature>
<reference evidence="3" key="1">
    <citation type="journal article" date="2013" name="Nature">
        <title>Draft genome of the wheat A-genome progenitor Triticum urartu.</title>
        <authorList>
            <person name="Ling H.Q."/>
            <person name="Zhao S."/>
            <person name="Liu D."/>
            <person name="Wang J."/>
            <person name="Sun H."/>
            <person name="Zhang C."/>
            <person name="Fan H."/>
            <person name="Li D."/>
            <person name="Dong L."/>
            <person name="Tao Y."/>
            <person name="Gao C."/>
            <person name="Wu H."/>
            <person name="Li Y."/>
            <person name="Cui Y."/>
            <person name="Guo X."/>
            <person name="Zheng S."/>
            <person name="Wang B."/>
            <person name="Yu K."/>
            <person name="Liang Q."/>
            <person name="Yang W."/>
            <person name="Lou X."/>
            <person name="Chen J."/>
            <person name="Feng M."/>
            <person name="Jian J."/>
            <person name="Zhang X."/>
            <person name="Luo G."/>
            <person name="Jiang Y."/>
            <person name="Liu J."/>
            <person name="Wang Z."/>
            <person name="Sha Y."/>
            <person name="Zhang B."/>
            <person name="Wu H."/>
            <person name="Tang D."/>
            <person name="Shen Q."/>
            <person name="Xue P."/>
            <person name="Zou S."/>
            <person name="Wang X."/>
            <person name="Liu X."/>
            <person name="Wang F."/>
            <person name="Yang Y."/>
            <person name="An X."/>
            <person name="Dong Z."/>
            <person name="Zhang K."/>
            <person name="Zhang X."/>
            <person name="Luo M.C."/>
            <person name="Dvorak J."/>
            <person name="Tong Y."/>
            <person name="Wang J."/>
            <person name="Yang H."/>
            <person name="Li Z."/>
            <person name="Wang D."/>
            <person name="Zhang A."/>
            <person name="Wang J."/>
        </authorList>
    </citation>
    <scope>NUCLEOTIDE SEQUENCE</scope>
    <source>
        <strain evidence="3">cv. G1812</strain>
    </source>
</reference>
<accession>A0A8R7R5U8</accession>
<dbReference type="Proteomes" id="UP000015106">
    <property type="component" value="Chromosome 7"/>
</dbReference>
<dbReference type="Gramene" id="TuG1812G0700003464.01.T01">
    <property type="protein sequence ID" value="TuG1812G0700003464.01.T01.cds317629"/>
    <property type="gene ID" value="TuG1812G0700003464.01"/>
</dbReference>